<organism evidence="3 4">
    <name type="scientific">Bradyrhizobium frederickii</name>
    <dbReference type="NCBI Taxonomy" id="2560054"/>
    <lineage>
        <taxon>Bacteria</taxon>
        <taxon>Pseudomonadati</taxon>
        <taxon>Pseudomonadota</taxon>
        <taxon>Alphaproteobacteria</taxon>
        <taxon>Hyphomicrobiales</taxon>
        <taxon>Nitrobacteraceae</taxon>
        <taxon>Bradyrhizobium</taxon>
    </lineage>
</organism>
<dbReference type="SUPFAM" id="SSF52540">
    <property type="entry name" value="P-loop containing nucleoside triphosphate hydrolases"/>
    <property type="match status" value="1"/>
</dbReference>
<name>A0A4Y9KSR6_9BRAD</name>
<feature type="domain" description="AAA" evidence="2">
    <location>
        <begin position="92"/>
        <end position="141"/>
    </location>
</feature>
<evidence type="ECO:0000313" key="3">
    <source>
        <dbReference type="EMBL" id="TFV30254.1"/>
    </source>
</evidence>
<evidence type="ECO:0000259" key="2">
    <source>
        <dbReference type="Pfam" id="PF13614"/>
    </source>
</evidence>
<dbReference type="Gene3D" id="3.40.50.300">
    <property type="entry name" value="P-loop containing nucleotide triphosphate hydrolases"/>
    <property type="match status" value="1"/>
</dbReference>
<accession>A0A4Y9KSR6</accession>
<dbReference type="EMBL" id="SPQU01000037">
    <property type="protein sequence ID" value="TFV30254.1"/>
    <property type="molecule type" value="Genomic_DNA"/>
</dbReference>
<dbReference type="AlphaFoldDB" id="A0A4Y9KSR6"/>
<gene>
    <name evidence="3" type="ORF">E4K66_36115</name>
</gene>
<protein>
    <recommendedName>
        <fullName evidence="2">AAA domain-containing protein</fullName>
    </recommendedName>
</protein>
<dbReference type="Pfam" id="PF13614">
    <property type="entry name" value="AAA_31"/>
    <property type="match status" value="1"/>
</dbReference>
<sequence>MITSALEIVIALLLGLPLGPAAIAPVKQGGPQWRDTLPRPHKGQQRNTEGHFHTAAPGNVSTTTGLAKPISKAKMNLADCTVEIFTGKHGKGGRLDLLPNHLSIIEAEMTPRGAEKRLKAYLKERASRYDYVIIDCPPTISFSHRLPCSPVTNTLFR</sequence>
<comment type="caution">
    <text evidence="3">The sequence shown here is derived from an EMBL/GenBank/DDBJ whole genome shotgun (WGS) entry which is preliminary data.</text>
</comment>
<evidence type="ECO:0000256" key="1">
    <source>
        <dbReference type="SAM" id="MobiDB-lite"/>
    </source>
</evidence>
<proteinExistence type="predicted"/>
<keyword evidence="4" id="KW-1185">Reference proteome</keyword>
<dbReference type="InterPro" id="IPR025669">
    <property type="entry name" value="AAA_dom"/>
</dbReference>
<evidence type="ECO:0000313" key="4">
    <source>
        <dbReference type="Proteomes" id="UP000298225"/>
    </source>
</evidence>
<dbReference type="OrthoDB" id="9777757at2"/>
<feature type="region of interest" description="Disordered" evidence="1">
    <location>
        <begin position="29"/>
        <end position="55"/>
    </location>
</feature>
<dbReference type="Proteomes" id="UP000298225">
    <property type="component" value="Unassembled WGS sequence"/>
</dbReference>
<dbReference type="InterPro" id="IPR027417">
    <property type="entry name" value="P-loop_NTPase"/>
</dbReference>
<reference evidence="3 4" key="1">
    <citation type="submission" date="2019-03" db="EMBL/GenBank/DDBJ databases">
        <title>Bradyrhizobium strains diversity isolated from Chamaecrista fasciculata.</title>
        <authorList>
            <person name="Urquiaga M.C.O."/>
            <person name="Hungria M."/>
            <person name="Delamuta J.R.M."/>
        </authorList>
    </citation>
    <scope>NUCLEOTIDE SEQUENCE [LARGE SCALE GENOMIC DNA]</scope>
    <source>
        <strain evidence="3 4">CNPSo 3424</strain>
    </source>
</reference>